<organism evidence="4 5">
    <name type="scientific">Crucibulum laeve</name>
    <dbReference type="NCBI Taxonomy" id="68775"/>
    <lineage>
        <taxon>Eukaryota</taxon>
        <taxon>Fungi</taxon>
        <taxon>Dikarya</taxon>
        <taxon>Basidiomycota</taxon>
        <taxon>Agaricomycotina</taxon>
        <taxon>Agaricomycetes</taxon>
        <taxon>Agaricomycetidae</taxon>
        <taxon>Agaricales</taxon>
        <taxon>Agaricineae</taxon>
        <taxon>Nidulariaceae</taxon>
        <taxon>Crucibulum</taxon>
    </lineage>
</organism>
<evidence type="ECO:0000256" key="1">
    <source>
        <dbReference type="ARBA" id="ARBA00022603"/>
    </source>
</evidence>
<reference evidence="4 5" key="1">
    <citation type="journal article" date="2019" name="Nat. Ecol. Evol.">
        <title>Megaphylogeny resolves global patterns of mushroom evolution.</title>
        <authorList>
            <person name="Varga T."/>
            <person name="Krizsan K."/>
            <person name="Foldi C."/>
            <person name="Dima B."/>
            <person name="Sanchez-Garcia M."/>
            <person name="Sanchez-Ramirez S."/>
            <person name="Szollosi G.J."/>
            <person name="Szarkandi J.G."/>
            <person name="Papp V."/>
            <person name="Albert L."/>
            <person name="Andreopoulos W."/>
            <person name="Angelini C."/>
            <person name="Antonin V."/>
            <person name="Barry K.W."/>
            <person name="Bougher N.L."/>
            <person name="Buchanan P."/>
            <person name="Buyck B."/>
            <person name="Bense V."/>
            <person name="Catcheside P."/>
            <person name="Chovatia M."/>
            <person name="Cooper J."/>
            <person name="Damon W."/>
            <person name="Desjardin D."/>
            <person name="Finy P."/>
            <person name="Geml J."/>
            <person name="Haridas S."/>
            <person name="Hughes K."/>
            <person name="Justo A."/>
            <person name="Karasinski D."/>
            <person name="Kautmanova I."/>
            <person name="Kiss B."/>
            <person name="Kocsube S."/>
            <person name="Kotiranta H."/>
            <person name="LaButti K.M."/>
            <person name="Lechner B.E."/>
            <person name="Liimatainen K."/>
            <person name="Lipzen A."/>
            <person name="Lukacs Z."/>
            <person name="Mihaltcheva S."/>
            <person name="Morgado L.N."/>
            <person name="Niskanen T."/>
            <person name="Noordeloos M.E."/>
            <person name="Ohm R.A."/>
            <person name="Ortiz-Santana B."/>
            <person name="Ovrebo C."/>
            <person name="Racz N."/>
            <person name="Riley R."/>
            <person name="Savchenko A."/>
            <person name="Shiryaev A."/>
            <person name="Soop K."/>
            <person name="Spirin V."/>
            <person name="Szebenyi C."/>
            <person name="Tomsovsky M."/>
            <person name="Tulloss R.E."/>
            <person name="Uehling J."/>
            <person name="Grigoriev I.V."/>
            <person name="Vagvolgyi C."/>
            <person name="Papp T."/>
            <person name="Martin F.M."/>
            <person name="Miettinen O."/>
            <person name="Hibbett D.S."/>
            <person name="Nagy L.G."/>
        </authorList>
    </citation>
    <scope>NUCLEOTIDE SEQUENCE [LARGE SCALE GENOMIC DNA]</scope>
    <source>
        <strain evidence="4 5">CBS 166.37</strain>
    </source>
</reference>
<name>A0A5C3M2A5_9AGAR</name>
<keyword evidence="1" id="KW-0489">Methyltransferase</keyword>
<evidence type="ECO:0000313" key="4">
    <source>
        <dbReference type="EMBL" id="TFK38853.1"/>
    </source>
</evidence>
<evidence type="ECO:0000256" key="3">
    <source>
        <dbReference type="SAM" id="MobiDB-lite"/>
    </source>
</evidence>
<dbReference type="EMBL" id="ML213601">
    <property type="protein sequence ID" value="TFK38853.1"/>
    <property type="molecule type" value="Genomic_DNA"/>
</dbReference>
<proteinExistence type="predicted"/>
<sequence>MHSRNPYKTLINFESLASAYPRLKAHLRTLHSGTKAIDFKDDVAQRRLTEAILFSDFGLKVVLPEDRLCPPVPNRMNYILWIQDIIDAYPGSSKRTVGGIDIGTGASAIYPLLGCKMASNWHFVATEIDSASYSQAVINIRTNKLEDRIQAVKATETGPILFPLFDLDENDVSYDFTMCNPPFYASLEEIEELALKKEAKPSAVCTGALTEMIYPGGEVAFVRQMVDESVKLGDKCRWYTSMLGRLSSVLEVVGVLRARKITNYAVTEFVQGQTRRWAVGWSFGDLRLPDSISRISHLPPAHSLYPFLPPKNTLRQTYPELASTKEAAHSGISRHLGRKLQEVLLDVLREIECVEANEAPPAGAERSSEPSSAAMLPHIRPSEDTFPLITVQAARNTWSRSARRKKKGVPNHSPATLPTRSFSSSTTMNTDLPATGLQRCETSIRTTHLVSCNAPVRQLEDNPMLTHLPLVCSVGWISPTSSSADAVPDVDGSSAQQSQPLPSTLEFQWIRGVDRALFESFMGHVTRKVGAALPASSD</sequence>
<evidence type="ECO:0000313" key="5">
    <source>
        <dbReference type="Proteomes" id="UP000308652"/>
    </source>
</evidence>
<evidence type="ECO:0008006" key="6">
    <source>
        <dbReference type="Google" id="ProtNLM"/>
    </source>
</evidence>
<keyword evidence="5" id="KW-1185">Reference proteome</keyword>
<accession>A0A5C3M2A5</accession>
<feature type="compositionally biased region" description="Polar residues" evidence="3">
    <location>
        <begin position="413"/>
        <end position="430"/>
    </location>
</feature>
<gene>
    <name evidence="4" type="ORF">BDQ12DRAFT_82541</name>
</gene>
<dbReference type="Proteomes" id="UP000308652">
    <property type="component" value="Unassembled WGS sequence"/>
</dbReference>
<dbReference type="GO" id="GO:0005634">
    <property type="term" value="C:nucleus"/>
    <property type="evidence" value="ECO:0007669"/>
    <property type="project" value="TreeGrafter"/>
</dbReference>
<dbReference type="CDD" id="cd02440">
    <property type="entry name" value="AdoMet_MTases"/>
    <property type="match status" value="1"/>
</dbReference>
<dbReference type="GO" id="GO:0070475">
    <property type="term" value="P:rRNA base methylation"/>
    <property type="evidence" value="ECO:0007669"/>
    <property type="project" value="TreeGrafter"/>
</dbReference>
<dbReference type="SUPFAM" id="SSF53335">
    <property type="entry name" value="S-adenosyl-L-methionine-dependent methyltransferases"/>
    <property type="match status" value="1"/>
</dbReference>
<dbReference type="STRING" id="68775.A0A5C3M2A5"/>
<dbReference type="PANTHER" id="PTHR13393:SF0">
    <property type="entry name" value="RNA N6-ADENOSINE-METHYLTRANSFERASE METTL16"/>
    <property type="match status" value="1"/>
</dbReference>
<dbReference type="OrthoDB" id="514248at2759"/>
<dbReference type="InterPro" id="IPR010286">
    <property type="entry name" value="METTL16/RlmF"/>
</dbReference>
<keyword evidence="2" id="KW-0808">Transferase</keyword>
<dbReference type="PANTHER" id="PTHR13393">
    <property type="entry name" value="SAM-DEPENDENT METHYLTRANSFERASE"/>
    <property type="match status" value="1"/>
</dbReference>
<feature type="region of interest" description="Disordered" evidence="3">
    <location>
        <begin position="399"/>
        <end position="430"/>
    </location>
</feature>
<evidence type="ECO:0000256" key="2">
    <source>
        <dbReference type="ARBA" id="ARBA00022679"/>
    </source>
</evidence>
<feature type="region of interest" description="Disordered" evidence="3">
    <location>
        <begin position="358"/>
        <end position="377"/>
    </location>
</feature>
<dbReference type="InterPro" id="IPR029063">
    <property type="entry name" value="SAM-dependent_MTases_sf"/>
</dbReference>
<dbReference type="GO" id="GO:0008168">
    <property type="term" value="F:methyltransferase activity"/>
    <property type="evidence" value="ECO:0007669"/>
    <property type="project" value="UniProtKB-KW"/>
</dbReference>
<protein>
    <recommendedName>
        <fullName evidence="6">S-adenosyl-L-methionine dependent methyltransferase</fullName>
    </recommendedName>
</protein>
<dbReference type="Pfam" id="PF05971">
    <property type="entry name" value="Methyltransf_10"/>
    <property type="match status" value="1"/>
</dbReference>
<dbReference type="AlphaFoldDB" id="A0A5C3M2A5"/>
<dbReference type="Gene3D" id="3.40.50.150">
    <property type="entry name" value="Vaccinia Virus protein VP39"/>
    <property type="match status" value="1"/>
</dbReference>